<organism evidence="2 3">
    <name type="scientific">Actinoplanes siamensis</name>
    <dbReference type="NCBI Taxonomy" id="1223317"/>
    <lineage>
        <taxon>Bacteria</taxon>
        <taxon>Bacillati</taxon>
        <taxon>Actinomycetota</taxon>
        <taxon>Actinomycetes</taxon>
        <taxon>Micromonosporales</taxon>
        <taxon>Micromonosporaceae</taxon>
        <taxon>Actinoplanes</taxon>
    </lineage>
</organism>
<comment type="caution">
    <text evidence="2">The sequence shown here is derived from an EMBL/GenBank/DDBJ whole genome shotgun (WGS) entry which is preliminary data.</text>
</comment>
<name>A0A919N7K4_9ACTN</name>
<dbReference type="SUPFAM" id="SSF50998">
    <property type="entry name" value="Quinoprotein alcohol dehydrogenase-like"/>
    <property type="match status" value="1"/>
</dbReference>
<evidence type="ECO:0000313" key="3">
    <source>
        <dbReference type="Proteomes" id="UP000629619"/>
    </source>
</evidence>
<protein>
    <submittedName>
        <fullName evidence="2">Uncharacterized protein</fullName>
    </submittedName>
</protein>
<dbReference type="Gene3D" id="2.130.10.10">
    <property type="entry name" value="YVTN repeat-like/Quinoprotein amine dehydrogenase"/>
    <property type="match status" value="1"/>
</dbReference>
<sequence length="427" mass="45928">MSDAVIDLGEIEDEEQPATPMPARRFRPPLAAVALALLALLGGAAPRPPQAPPVTVPAISDARLQVLPDRFYVIDLGELVGTSERRQTIRAYTLPGVRPLFAHTLTVPGEIIRVQPAGDDLLLINVRAYSAAAQTTIAVRPGGPELWRHRGELVGVTPGGPAVFGSNSLEVDDLDREVDWHGVDLATGEVRWRVRKEPGERSVTDLRRGVLRRLHVLRAGRLSAYDTRDGRRTAQVRLPGLPPPATALWPVGDRVLISGDTTGTTIFDPGLIALAHTARSLGDSVAGSSCGDLICVYAPDGRVTGIDPATLTERWSRPDGAYSLWEDGWLIGMEQQDGTRPRIVRSDPVTGRVTDRADGWQFAAGHDSALYVERMESGGATFGVLEVDPFRVRPLATAAGVTGECTVAAEALVCRRSDAAVGVWRLR</sequence>
<evidence type="ECO:0000256" key="1">
    <source>
        <dbReference type="SAM" id="MobiDB-lite"/>
    </source>
</evidence>
<dbReference type="InterPro" id="IPR015943">
    <property type="entry name" value="WD40/YVTN_repeat-like_dom_sf"/>
</dbReference>
<gene>
    <name evidence="2" type="ORF">Asi03nite_34450</name>
</gene>
<dbReference type="AlphaFoldDB" id="A0A919N7K4"/>
<proteinExistence type="predicted"/>
<keyword evidence="3" id="KW-1185">Reference proteome</keyword>
<dbReference type="InterPro" id="IPR011047">
    <property type="entry name" value="Quinoprotein_ADH-like_sf"/>
</dbReference>
<evidence type="ECO:0000313" key="2">
    <source>
        <dbReference type="EMBL" id="GIF05907.1"/>
    </source>
</evidence>
<feature type="region of interest" description="Disordered" evidence="1">
    <location>
        <begin position="1"/>
        <end position="23"/>
    </location>
</feature>
<dbReference type="Proteomes" id="UP000629619">
    <property type="component" value="Unassembled WGS sequence"/>
</dbReference>
<reference evidence="2" key="1">
    <citation type="submission" date="2021-01" db="EMBL/GenBank/DDBJ databases">
        <title>Whole genome shotgun sequence of Actinoplanes siamensis NBRC 109076.</title>
        <authorList>
            <person name="Komaki H."/>
            <person name="Tamura T."/>
        </authorList>
    </citation>
    <scope>NUCLEOTIDE SEQUENCE</scope>
    <source>
        <strain evidence="2">NBRC 109076</strain>
    </source>
</reference>
<dbReference type="RefSeq" id="WP_203680881.1">
    <property type="nucleotide sequence ID" value="NZ_BOMW01000032.1"/>
</dbReference>
<dbReference type="EMBL" id="BOMW01000032">
    <property type="protein sequence ID" value="GIF05907.1"/>
    <property type="molecule type" value="Genomic_DNA"/>
</dbReference>
<accession>A0A919N7K4</accession>